<dbReference type="PANTHER" id="PTHR43439:SF2">
    <property type="entry name" value="ENZYME, PUTATIVE (JCVI)-RELATED"/>
    <property type="match status" value="1"/>
</dbReference>
<dbReference type="InterPro" id="IPR009081">
    <property type="entry name" value="PP-bd_ACP"/>
</dbReference>
<dbReference type="Pfam" id="PF00550">
    <property type="entry name" value="PP-binding"/>
    <property type="match status" value="1"/>
</dbReference>
<dbReference type="SUPFAM" id="SSF47336">
    <property type="entry name" value="ACP-like"/>
    <property type="match status" value="1"/>
</dbReference>
<dbReference type="InterPro" id="IPR036291">
    <property type="entry name" value="NAD(P)-bd_dom_sf"/>
</dbReference>
<evidence type="ECO:0000313" key="5">
    <source>
        <dbReference type="Proteomes" id="UP000002748"/>
    </source>
</evidence>
<dbReference type="InterPro" id="IPR013120">
    <property type="entry name" value="FAR_NAD-bd"/>
</dbReference>
<dbReference type="OrthoDB" id="429813at2759"/>
<protein>
    <submittedName>
        <fullName evidence="4">L-aminoadipate-semialdehyde dehydrogenase</fullName>
    </submittedName>
</protein>
<dbReference type="SMART" id="SM00823">
    <property type="entry name" value="PKS_PP"/>
    <property type="match status" value="1"/>
</dbReference>
<keyword evidence="2" id="KW-0597">Phosphoprotein</keyword>
<dbReference type="PROSITE" id="PS00012">
    <property type="entry name" value="PHOSPHOPANTETHEINE"/>
    <property type="match status" value="1"/>
</dbReference>
<dbReference type="Gene3D" id="3.40.50.12780">
    <property type="entry name" value="N-terminal domain of ligase-like"/>
    <property type="match status" value="1"/>
</dbReference>
<dbReference type="HOGENOM" id="CLU_002220_2_1_1"/>
<dbReference type="Gene3D" id="3.40.50.720">
    <property type="entry name" value="NAD(P)-binding Rossmann-like Domain"/>
    <property type="match status" value="1"/>
</dbReference>
<dbReference type="GO" id="GO:0031177">
    <property type="term" value="F:phosphopantetheine binding"/>
    <property type="evidence" value="ECO:0007669"/>
    <property type="project" value="InterPro"/>
</dbReference>
<dbReference type="InterPro" id="IPR006162">
    <property type="entry name" value="Ppantetheine_attach_site"/>
</dbReference>
<dbReference type="InterPro" id="IPR042099">
    <property type="entry name" value="ANL_N_sf"/>
</dbReference>
<dbReference type="InterPro" id="IPR020845">
    <property type="entry name" value="AMP-binding_CS"/>
</dbReference>
<dbReference type="InterPro" id="IPR036736">
    <property type="entry name" value="ACP-like_sf"/>
</dbReference>
<dbReference type="RefSeq" id="XP_014180331.1">
    <property type="nucleotide sequence ID" value="XM_014324856.1"/>
</dbReference>
<evidence type="ECO:0000313" key="4">
    <source>
        <dbReference type="EMBL" id="EJT49054.1"/>
    </source>
</evidence>
<dbReference type="PROSITE" id="PS50075">
    <property type="entry name" value="CARRIER"/>
    <property type="match status" value="1"/>
</dbReference>
<evidence type="ECO:0000256" key="1">
    <source>
        <dbReference type="ARBA" id="ARBA00022450"/>
    </source>
</evidence>
<dbReference type="InterPro" id="IPR020806">
    <property type="entry name" value="PKS_PP-bd"/>
</dbReference>
<dbReference type="KEGG" id="tasa:A1Q1_01848"/>
<dbReference type="Proteomes" id="UP000002748">
    <property type="component" value="Unassembled WGS sequence"/>
</dbReference>
<dbReference type="Pfam" id="PF00501">
    <property type="entry name" value="AMP-binding"/>
    <property type="match status" value="1"/>
</dbReference>
<name>J6EWS2_TRIAS</name>
<sequence>MVAPVFHARSLTELVALRAGTSFPALVQLTNAETQADEPFVHTGAPEFGDTLLTLTYSDVQRAVDRLAAHYASLAMQPEVEEGEEPPERVIAVLVSTAVDESLLEIALAKLGLTSLLLSVNNSAEAVAHLCAETGATHLIHGPKYASVAAEAARILNGDREDPGTGSLAPTTLAQPIQNGSKARTTAPRLQLVEDRRFPLWGPGGVRSAKICAFPPRLSPEQESRRTCVILHSSGSTGFPKPVFVTHYGMVANAAVSVPKTGFSALPLYHGFGHFSIRGGAALLTPSFRCLYHGKAFTLLPPHWPITAANIVRCIASSPTPPVQHFAVPYVLKLLAESPAGVQSLASMEAVSFAGAAVPDELGDRLVSAGVPLYSQYGTTETGALLTSRRDYTADKAWNWLRVEGLIASYLDLVPRGSGTYEAVVRDGWPGKVMSNREDGAYCTKDLFVKHPEHDDWVKYVGRLDDTLTLTLGEKTNPVPIELDIECIVFGDGRPQVGALLLPSETGAELSRNRAAYVEAVWPVIAAANARAPSHSRLLPEMVEILAPGTEVPVATKMSILRPACYRKFAPIIDEVYRRFEGGSGAVEKRRIDGENEAETYLLELLGRTLGSRAEGITRETDLFAFGVDSLQATRVRNTAQKELDLGGATLGQNVVYEYPSVSKLAEHILAVASHSVHANGTRSAYDEMEAMASKWAARVVPATPRRRAPGDPVILVTGATGSLGAHAVACLLRRPDVRIICLSRAASHADSQDRLAHSFALRRLEPDWSRISSYAGDLTLPDLGLGDALADVRDSITGVLHLAWPVNFAAALGSFEPSVAGVVNLLNLTQGSPLAPKPGFFFASSVGAVQAADAPTIMENFSDRPADAGATGYARSKWVVERVLAQTRGTVLRIGQLVGDSTHGVWNETEAWPLMFRSAVSTGALPALEEEVGWLPVDQAGEAVAQAALASSGDGVLHILNRHTAPFASILAGLRQAGVAFETVPRREWLRRLAESDPDVAANPTRKLLPFYEGRIGGDIEKARPAFDTRKAEERCQVMRGLGPIDDGLVSKWVEVWRESGFFPPSSPVQSVQNGH</sequence>
<dbReference type="InterPro" id="IPR051414">
    <property type="entry name" value="Adenylate-forming_Reductase"/>
</dbReference>
<dbReference type="GeneID" id="25985362"/>
<dbReference type="AlphaFoldDB" id="J6EWS2"/>
<dbReference type="Gene3D" id="1.10.1200.10">
    <property type="entry name" value="ACP-like"/>
    <property type="match status" value="1"/>
</dbReference>
<dbReference type="SUPFAM" id="SSF51735">
    <property type="entry name" value="NAD(P)-binding Rossmann-fold domains"/>
    <property type="match status" value="1"/>
</dbReference>
<dbReference type="PANTHER" id="PTHR43439">
    <property type="entry name" value="PHENYLACETATE-COENZYME A LIGASE"/>
    <property type="match status" value="1"/>
</dbReference>
<dbReference type="SUPFAM" id="SSF56801">
    <property type="entry name" value="Acetyl-CoA synthetase-like"/>
    <property type="match status" value="1"/>
</dbReference>
<keyword evidence="1" id="KW-0596">Phosphopantetheine</keyword>
<organism evidence="4 5">
    <name type="scientific">Trichosporon asahii var. asahii (strain ATCC 90039 / CBS 2479 / JCM 2466 / KCTC 7840 / NBRC 103889/ NCYC 2677 / UAMH 7654)</name>
    <name type="common">Yeast</name>
    <dbReference type="NCBI Taxonomy" id="1186058"/>
    <lineage>
        <taxon>Eukaryota</taxon>
        <taxon>Fungi</taxon>
        <taxon>Dikarya</taxon>
        <taxon>Basidiomycota</taxon>
        <taxon>Agaricomycotina</taxon>
        <taxon>Tremellomycetes</taxon>
        <taxon>Trichosporonales</taxon>
        <taxon>Trichosporonaceae</taxon>
        <taxon>Trichosporon</taxon>
    </lineage>
</organism>
<accession>J6EWS2</accession>
<dbReference type="Pfam" id="PF23562">
    <property type="entry name" value="AMP-binding_C_3"/>
    <property type="match status" value="1"/>
</dbReference>
<dbReference type="Pfam" id="PF07993">
    <property type="entry name" value="NAD_binding_4"/>
    <property type="match status" value="1"/>
</dbReference>
<comment type="caution">
    <text evidence="4">The sequence shown here is derived from an EMBL/GenBank/DDBJ whole genome shotgun (WGS) entry which is preliminary data.</text>
</comment>
<evidence type="ECO:0000256" key="2">
    <source>
        <dbReference type="ARBA" id="ARBA00022553"/>
    </source>
</evidence>
<dbReference type="PROSITE" id="PS00455">
    <property type="entry name" value="AMP_BINDING"/>
    <property type="match status" value="1"/>
</dbReference>
<dbReference type="EMBL" id="ALBS01000179">
    <property type="protein sequence ID" value="EJT49054.1"/>
    <property type="molecule type" value="Genomic_DNA"/>
</dbReference>
<proteinExistence type="predicted"/>
<evidence type="ECO:0000259" key="3">
    <source>
        <dbReference type="PROSITE" id="PS50075"/>
    </source>
</evidence>
<dbReference type="VEuPathDB" id="FungiDB:A1Q1_01848"/>
<feature type="domain" description="Carrier" evidence="3">
    <location>
        <begin position="593"/>
        <end position="673"/>
    </location>
</feature>
<gene>
    <name evidence="4" type="ORF">A1Q1_01848</name>
</gene>
<dbReference type="InterPro" id="IPR000873">
    <property type="entry name" value="AMP-dep_synth/lig_dom"/>
</dbReference>
<reference evidence="4 5" key="1">
    <citation type="journal article" date="2012" name="Eukaryot. Cell">
        <title>Draft genome sequence of CBS 2479, the standard type strain of Trichosporon asahii.</title>
        <authorList>
            <person name="Yang R.Y."/>
            <person name="Li H.T."/>
            <person name="Zhu H."/>
            <person name="Zhou G.P."/>
            <person name="Wang M."/>
            <person name="Wang L."/>
        </authorList>
    </citation>
    <scope>NUCLEOTIDE SEQUENCE [LARGE SCALE GENOMIC DNA]</scope>
    <source>
        <strain evidence="5">ATCC 90039 / CBS 2479 / JCM 2466 / KCTC 7840 / NCYC 2677 / UAMH 7654</strain>
    </source>
</reference>